<protein>
    <submittedName>
        <fullName evidence="1">Uncharacterized protein</fullName>
    </submittedName>
</protein>
<reference evidence="1 2" key="1">
    <citation type="journal article" date="2021" name="Hortic Res">
        <title>High-quality reference genome and annotation aids understanding of berry development for evergreen blueberry (Vaccinium darrowii).</title>
        <authorList>
            <person name="Yu J."/>
            <person name="Hulse-Kemp A.M."/>
            <person name="Babiker E."/>
            <person name="Staton M."/>
        </authorList>
    </citation>
    <scope>NUCLEOTIDE SEQUENCE [LARGE SCALE GENOMIC DNA]</scope>
    <source>
        <strain evidence="2">cv. NJ 8807/NJ 8810</strain>
        <tissue evidence="1">Young leaf</tissue>
    </source>
</reference>
<dbReference type="EMBL" id="CM037158">
    <property type="protein sequence ID" value="KAH7852527.1"/>
    <property type="molecule type" value="Genomic_DNA"/>
</dbReference>
<dbReference type="Proteomes" id="UP000828048">
    <property type="component" value="Chromosome 8"/>
</dbReference>
<name>A0ACB7YGK3_9ERIC</name>
<sequence>MSSRNSYYYQAENEANKGITSTPKLVYKPRVCRCGLGAEIKIIESKKASKGKLYFRCPKPHRERCGFFNWCLPEGWGNIANSGVCSATIPHNISPSNVSDDAGPLQREVMNLRRQLEYSKLLTKGLLVCLILAMLVIAFK</sequence>
<organism evidence="1 2">
    <name type="scientific">Vaccinium darrowii</name>
    <dbReference type="NCBI Taxonomy" id="229202"/>
    <lineage>
        <taxon>Eukaryota</taxon>
        <taxon>Viridiplantae</taxon>
        <taxon>Streptophyta</taxon>
        <taxon>Embryophyta</taxon>
        <taxon>Tracheophyta</taxon>
        <taxon>Spermatophyta</taxon>
        <taxon>Magnoliopsida</taxon>
        <taxon>eudicotyledons</taxon>
        <taxon>Gunneridae</taxon>
        <taxon>Pentapetalae</taxon>
        <taxon>asterids</taxon>
        <taxon>Ericales</taxon>
        <taxon>Ericaceae</taxon>
        <taxon>Vaccinioideae</taxon>
        <taxon>Vaccinieae</taxon>
        <taxon>Vaccinium</taxon>
    </lineage>
</organism>
<keyword evidence="2" id="KW-1185">Reference proteome</keyword>
<evidence type="ECO:0000313" key="2">
    <source>
        <dbReference type="Proteomes" id="UP000828048"/>
    </source>
</evidence>
<gene>
    <name evidence="1" type="ORF">Vadar_026004</name>
</gene>
<accession>A0ACB7YGK3</accession>
<comment type="caution">
    <text evidence="1">The sequence shown here is derived from an EMBL/GenBank/DDBJ whole genome shotgun (WGS) entry which is preliminary data.</text>
</comment>
<proteinExistence type="predicted"/>
<evidence type="ECO:0000313" key="1">
    <source>
        <dbReference type="EMBL" id="KAH7852527.1"/>
    </source>
</evidence>